<gene>
    <name evidence="11" type="ORF">KQ486_08000</name>
</gene>
<accession>A0ABS6GQM5</accession>
<dbReference type="Pfam" id="PF04290">
    <property type="entry name" value="DctQ"/>
    <property type="match status" value="1"/>
</dbReference>
<sequence length="166" mass="18627">MKIIQKIISFLTYLTKYLALATITFMMFFITVAVIGRLFSKPIVGDIEVVQLSMVALIACGLAYAQQSESHISIGIVVDKFPNNLQKVFDVIAYLFVAVVTIMIAYIYVGVGLNHKNNMVLSTNLLEIPYFPFDFLIVAGFFIWGLQALLKAIEVIIELTTKRTNH</sequence>
<feature type="transmembrane region" description="Helical" evidence="9">
    <location>
        <begin position="47"/>
        <end position="65"/>
    </location>
</feature>
<dbReference type="Proteomes" id="UP000812672">
    <property type="component" value="Unassembled WGS sequence"/>
</dbReference>
<evidence type="ECO:0000256" key="8">
    <source>
        <dbReference type="ARBA" id="ARBA00038436"/>
    </source>
</evidence>
<dbReference type="InterPro" id="IPR007387">
    <property type="entry name" value="TRAP_DctQ"/>
</dbReference>
<evidence type="ECO:0000256" key="3">
    <source>
        <dbReference type="ARBA" id="ARBA00022475"/>
    </source>
</evidence>
<keyword evidence="4" id="KW-0997">Cell inner membrane</keyword>
<comment type="subcellular location">
    <subcellularLocation>
        <location evidence="1">Cell inner membrane</location>
        <topology evidence="1">Multi-pass membrane protein</topology>
    </subcellularLocation>
</comment>
<feature type="domain" description="Tripartite ATP-independent periplasmic transporters DctQ component" evidence="10">
    <location>
        <begin position="26"/>
        <end position="155"/>
    </location>
</feature>
<dbReference type="EMBL" id="JAHLZF010000010">
    <property type="protein sequence ID" value="MBU6080960.1"/>
    <property type="molecule type" value="Genomic_DNA"/>
</dbReference>
<reference evidence="11 12" key="1">
    <citation type="journal article" date="2011" name="Int. J. Syst. Evol. Microbiol.">
        <title>Allobacillus halotolerans gen. nov., sp. nov. isolated from shrimp paste.</title>
        <authorList>
            <person name="Sheu S.Y."/>
            <person name="Arun A.B."/>
            <person name="Jiang S.R."/>
            <person name="Young C.C."/>
            <person name="Chen W.M."/>
        </authorList>
    </citation>
    <scope>NUCLEOTIDE SEQUENCE [LARGE SCALE GENOMIC DNA]</scope>
    <source>
        <strain evidence="11 12">LMG 24826</strain>
    </source>
</reference>
<comment type="caution">
    <text evidence="11">The sequence shown here is derived from an EMBL/GenBank/DDBJ whole genome shotgun (WGS) entry which is preliminary data.</text>
</comment>
<keyword evidence="2" id="KW-0813">Transport</keyword>
<dbReference type="PANTHER" id="PTHR35011">
    <property type="entry name" value="2,3-DIKETO-L-GULONATE TRAP TRANSPORTER SMALL PERMEASE PROTEIN YIAM"/>
    <property type="match status" value="1"/>
</dbReference>
<evidence type="ECO:0000256" key="9">
    <source>
        <dbReference type="SAM" id="Phobius"/>
    </source>
</evidence>
<evidence type="ECO:0000256" key="5">
    <source>
        <dbReference type="ARBA" id="ARBA00022692"/>
    </source>
</evidence>
<evidence type="ECO:0000259" key="10">
    <source>
        <dbReference type="Pfam" id="PF04290"/>
    </source>
</evidence>
<evidence type="ECO:0000313" key="12">
    <source>
        <dbReference type="Proteomes" id="UP000812672"/>
    </source>
</evidence>
<evidence type="ECO:0000256" key="1">
    <source>
        <dbReference type="ARBA" id="ARBA00004429"/>
    </source>
</evidence>
<keyword evidence="12" id="KW-1185">Reference proteome</keyword>
<name>A0ABS6GQM5_9BACI</name>
<organism evidence="11 12">
    <name type="scientific">Allobacillus halotolerans</name>
    <dbReference type="NCBI Taxonomy" id="570278"/>
    <lineage>
        <taxon>Bacteria</taxon>
        <taxon>Bacillati</taxon>
        <taxon>Bacillota</taxon>
        <taxon>Bacilli</taxon>
        <taxon>Bacillales</taxon>
        <taxon>Bacillaceae</taxon>
        <taxon>Allobacillus</taxon>
    </lineage>
</organism>
<feature type="transmembrane region" description="Helical" evidence="9">
    <location>
        <begin position="131"/>
        <end position="153"/>
    </location>
</feature>
<evidence type="ECO:0000256" key="4">
    <source>
        <dbReference type="ARBA" id="ARBA00022519"/>
    </source>
</evidence>
<comment type="similarity">
    <text evidence="8">Belongs to the TRAP transporter small permease family.</text>
</comment>
<feature type="transmembrane region" description="Helical" evidence="9">
    <location>
        <begin position="12"/>
        <end position="35"/>
    </location>
</feature>
<protein>
    <submittedName>
        <fullName evidence="11">TRAP transporter small permease</fullName>
    </submittedName>
</protein>
<dbReference type="RefSeq" id="WP_216687306.1">
    <property type="nucleotide sequence ID" value="NZ_CAUPKR010000009.1"/>
</dbReference>
<keyword evidence="3" id="KW-1003">Cell membrane</keyword>
<evidence type="ECO:0000313" key="11">
    <source>
        <dbReference type="EMBL" id="MBU6080960.1"/>
    </source>
</evidence>
<proteinExistence type="inferred from homology"/>
<keyword evidence="7 9" id="KW-0472">Membrane</keyword>
<keyword evidence="5 9" id="KW-0812">Transmembrane</keyword>
<evidence type="ECO:0000256" key="2">
    <source>
        <dbReference type="ARBA" id="ARBA00022448"/>
    </source>
</evidence>
<evidence type="ECO:0000256" key="7">
    <source>
        <dbReference type="ARBA" id="ARBA00023136"/>
    </source>
</evidence>
<feature type="transmembrane region" description="Helical" evidence="9">
    <location>
        <begin position="91"/>
        <end position="111"/>
    </location>
</feature>
<keyword evidence="6 9" id="KW-1133">Transmembrane helix</keyword>
<dbReference type="InterPro" id="IPR055348">
    <property type="entry name" value="DctQ"/>
</dbReference>
<evidence type="ECO:0000256" key="6">
    <source>
        <dbReference type="ARBA" id="ARBA00022989"/>
    </source>
</evidence>